<sequence length="158" mass="17011">YLAVGPGLGKPGRRRSVAGGSVGGVAADSERRAYPCTICDETFDSWSRRYYHERDVHGRNIASGGGLAALPIPKPNAVLAISALTSQKPPLRVELRGPAADVMEHGRPLLPAPETRDGEDVTSKRGREEGRREKRREGARKKARRERGDFGEGVGGEG</sequence>
<keyword evidence="5" id="KW-1185">Reference proteome</keyword>
<gene>
    <name evidence="4" type="ORF">HK097_002502</name>
</gene>
<feature type="non-terminal residue" evidence="4">
    <location>
        <position position="1"/>
    </location>
</feature>
<keyword evidence="1" id="KW-0479">Metal-binding</keyword>
<evidence type="ECO:0000313" key="5">
    <source>
        <dbReference type="Proteomes" id="UP001212841"/>
    </source>
</evidence>
<feature type="region of interest" description="Disordered" evidence="2">
    <location>
        <begin position="96"/>
        <end position="158"/>
    </location>
</feature>
<feature type="compositionally biased region" description="Gly residues" evidence="2">
    <location>
        <begin position="1"/>
        <end position="10"/>
    </location>
</feature>
<comment type="caution">
    <text evidence="4">The sequence shown here is derived from an EMBL/GenBank/DDBJ whole genome shotgun (WGS) entry which is preliminary data.</text>
</comment>
<dbReference type="PROSITE" id="PS50157">
    <property type="entry name" value="ZINC_FINGER_C2H2_2"/>
    <property type="match status" value="1"/>
</dbReference>
<dbReference type="GO" id="GO:0008270">
    <property type="term" value="F:zinc ion binding"/>
    <property type="evidence" value="ECO:0007669"/>
    <property type="project" value="UniProtKB-KW"/>
</dbReference>
<keyword evidence="1" id="KW-0862">Zinc</keyword>
<proteinExistence type="predicted"/>
<dbReference type="InterPro" id="IPR013087">
    <property type="entry name" value="Znf_C2H2_type"/>
</dbReference>
<dbReference type="PROSITE" id="PS00028">
    <property type="entry name" value="ZINC_FINGER_C2H2_1"/>
    <property type="match status" value="1"/>
</dbReference>
<dbReference type="EMBL" id="JADGJD010001540">
    <property type="protein sequence ID" value="KAJ3040662.1"/>
    <property type="molecule type" value="Genomic_DNA"/>
</dbReference>
<feature type="domain" description="C2H2-type" evidence="3">
    <location>
        <begin position="34"/>
        <end position="57"/>
    </location>
</feature>
<reference evidence="4" key="1">
    <citation type="submission" date="2020-05" db="EMBL/GenBank/DDBJ databases">
        <title>Phylogenomic resolution of chytrid fungi.</title>
        <authorList>
            <person name="Stajich J.E."/>
            <person name="Amses K."/>
            <person name="Simmons R."/>
            <person name="Seto K."/>
            <person name="Myers J."/>
            <person name="Bonds A."/>
            <person name="Quandt C.A."/>
            <person name="Barry K."/>
            <person name="Liu P."/>
            <person name="Grigoriev I."/>
            <person name="Longcore J.E."/>
            <person name="James T.Y."/>
        </authorList>
    </citation>
    <scope>NUCLEOTIDE SEQUENCE</scope>
    <source>
        <strain evidence="4">JEL0318</strain>
    </source>
</reference>
<feature type="region of interest" description="Disordered" evidence="2">
    <location>
        <begin position="1"/>
        <end position="23"/>
    </location>
</feature>
<evidence type="ECO:0000313" key="4">
    <source>
        <dbReference type="EMBL" id="KAJ3040662.1"/>
    </source>
</evidence>
<keyword evidence="1" id="KW-0863">Zinc-finger</keyword>
<feature type="compositionally biased region" description="Basic and acidic residues" evidence="2">
    <location>
        <begin position="114"/>
        <end position="136"/>
    </location>
</feature>
<protein>
    <recommendedName>
        <fullName evidence="3">C2H2-type domain-containing protein</fullName>
    </recommendedName>
</protein>
<evidence type="ECO:0000256" key="1">
    <source>
        <dbReference type="PROSITE-ProRule" id="PRU00042"/>
    </source>
</evidence>
<name>A0AAD5S4B6_9FUNG</name>
<dbReference type="AlphaFoldDB" id="A0AAD5S4B6"/>
<dbReference type="Proteomes" id="UP001212841">
    <property type="component" value="Unassembled WGS sequence"/>
</dbReference>
<accession>A0AAD5S4B6</accession>
<evidence type="ECO:0000259" key="3">
    <source>
        <dbReference type="PROSITE" id="PS50157"/>
    </source>
</evidence>
<organism evidence="4 5">
    <name type="scientific">Rhizophlyctis rosea</name>
    <dbReference type="NCBI Taxonomy" id="64517"/>
    <lineage>
        <taxon>Eukaryota</taxon>
        <taxon>Fungi</taxon>
        <taxon>Fungi incertae sedis</taxon>
        <taxon>Chytridiomycota</taxon>
        <taxon>Chytridiomycota incertae sedis</taxon>
        <taxon>Chytridiomycetes</taxon>
        <taxon>Rhizophlyctidales</taxon>
        <taxon>Rhizophlyctidaceae</taxon>
        <taxon>Rhizophlyctis</taxon>
    </lineage>
</organism>
<evidence type="ECO:0000256" key="2">
    <source>
        <dbReference type="SAM" id="MobiDB-lite"/>
    </source>
</evidence>